<dbReference type="Proteomes" id="UP000273278">
    <property type="component" value="Chromosome"/>
</dbReference>
<dbReference type="Gene3D" id="3.40.920.10">
    <property type="entry name" value="Pyruvate-ferredoxin oxidoreductase, PFOR, domain III"/>
    <property type="match status" value="1"/>
</dbReference>
<evidence type="ECO:0000313" key="6">
    <source>
        <dbReference type="Proteomes" id="UP000273278"/>
    </source>
</evidence>
<sequence length="192" mass="20830">MPSLVVLMDTEICWHGRGGQGVVTANEILAESAIYSGKYVKAFPEFGPERMGAPIRAFSRISDGPVRVHTQVYEPDIVIVIDPTLIGKVDVAKGLKKGGFILANYEGTPAELQKAIGTTAECHSVNASKIALEEIGKPLVNTAMLGALIKIRPIITYSEMEDNITDKFTGKLSDKLIVKNLSALKRAYEEVE</sequence>
<dbReference type="GO" id="GO:0019164">
    <property type="term" value="F:pyruvate synthase activity"/>
    <property type="evidence" value="ECO:0007669"/>
    <property type="project" value="UniProtKB-EC"/>
</dbReference>
<comment type="catalytic activity">
    <reaction evidence="3">
        <text>2 oxidized [2Fe-2S]-[ferredoxin] + pyruvate + CoA = 2 reduced [2Fe-2S]-[ferredoxin] + acetyl-CoA + CO2 + H(+)</text>
        <dbReference type="Rhea" id="RHEA:12765"/>
        <dbReference type="Rhea" id="RHEA-COMP:10000"/>
        <dbReference type="Rhea" id="RHEA-COMP:10001"/>
        <dbReference type="ChEBI" id="CHEBI:15361"/>
        <dbReference type="ChEBI" id="CHEBI:15378"/>
        <dbReference type="ChEBI" id="CHEBI:16526"/>
        <dbReference type="ChEBI" id="CHEBI:33737"/>
        <dbReference type="ChEBI" id="CHEBI:33738"/>
        <dbReference type="ChEBI" id="CHEBI:57287"/>
        <dbReference type="ChEBI" id="CHEBI:57288"/>
        <dbReference type="EC" id="1.2.7.1"/>
    </reaction>
</comment>
<evidence type="ECO:0000256" key="2">
    <source>
        <dbReference type="ARBA" id="ARBA00023002"/>
    </source>
</evidence>
<dbReference type="InterPro" id="IPR019752">
    <property type="entry name" value="Pyrv/ketoisovalerate_OxRed_cat"/>
</dbReference>
<dbReference type="InterPro" id="IPR011894">
    <property type="entry name" value="PorC_KorC"/>
</dbReference>
<evidence type="ECO:0000256" key="1">
    <source>
        <dbReference type="ARBA" id="ARBA00012822"/>
    </source>
</evidence>
<proteinExistence type="predicted"/>
<dbReference type="EC" id="1.2.7.1" evidence="1"/>
<dbReference type="EMBL" id="CP017686">
    <property type="protein sequence ID" value="AYQ55333.1"/>
    <property type="molecule type" value="Genomic_DNA"/>
</dbReference>
<dbReference type="InterPro" id="IPR051626">
    <property type="entry name" value="Oxidoreductase_gamma_subunit"/>
</dbReference>
<dbReference type="NCBIfam" id="TIGR02175">
    <property type="entry name" value="PorC_KorC"/>
    <property type="match status" value="1"/>
</dbReference>
<dbReference type="PANTHER" id="PTHR43366">
    <property type="entry name" value="PYRUVATE SYNTHASE SUBUNIT PORC"/>
    <property type="match status" value="1"/>
</dbReference>
<organism evidence="5 6">
    <name type="scientific">Methanomethylophilus alvi</name>
    <dbReference type="NCBI Taxonomy" id="1291540"/>
    <lineage>
        <taxon>Archaea</taxon>
        <taxon>Methanobacteriati</taxon>
        <taxon>Thermoplasmatota</taxon>
        <taxon>Thermoplasmata</taxon>
        <taxon>Methanomassiliicoccales</taxon>
        <taxon>Methanomethylophilaceae</taxon>
        <taxon>Methanomethylophilus</taxon>
    </lineage>
</organism>
<dbReference type="PANTHER" id="PTHR43366:SF1">
    <property type="entry name" value="PYRUVATE SYNTHASE SUBUNIT PORC"/>
    <property type="match status" value="1"/>
</dbReference>
<keyword evidence="5" id="KW-0670">Pyruvate</keyword>
<feature type="domain" description="Pyruvate/ketoisovalerate oxidoreductase catalytic" evidence="4">
    <location>
        <begin position="18"/>
        <end position="189"/>
    </location>
</feature>
<accession>A0A3G3IHK0</accession>
<dbReference type="AlphaFoldDB" id="A0A3G3IHK0"/>
<evidence type="ECO:0000259" key="4">
    <source>
        <dbReference type="Pfam" id="PF01558"/>
    </source>
</evidence>
<reference evidence="5 6" key="1">
    <citation type="submission" date="2016-10" db="EMBL/GenBank/DDBJ databases">
        <title>Complete genome of the TMA-utilizing, human hosted archaeon Methanomethylophilus alvus Gen. nov, sp. nov., strain Mx-05, derived from a pure culture.</title>
        <authorList>
            <person name="Brugere J.-F."/>
            <person name="Ben Hania W."/>
            <person name="Chaudhary P.P."/>
            <person name="Gaci N."/>
            <person name="Borrel G."/>
            <person name="Cao Van Tuat L."/>
            <person name="Fardeau M.-L."/>
            <person name="Harris H.M.B."/>
            <person name="O'Toole P.W."/>
            <person name="Ollivier B."/>
        </authorList>
    </citation>
    <scope>NUCLEOTIDE SEQUENCE [LARGE SCALE GENOMIC DNA]</scope>
    <source>
        <strain evidence="5 6">Mx-05</strain>
    </source>
</reference>
<gene>
    <name evidence="5" type="ORF">BKD89_05915</name>
</gene>
<dbReference type="InterPro" id="IPR002869">
    <property type="entry name" value="Pyrv_flavodox_OxRed_cen"/>
</dbReference>
<protein>
    <recommendedName>
        <fullName evidence="1">pyruvate synthase</fullName>
        <ecNumber evidence="1">1.2.7.1</ecNumber>
    </recommendedName>
</protein>
<dbReference type="SUPFAM" id="SSF53323">
    <property type="entry name" value="Pyruvate-ferredoxin oxidoreductase, PFOR, domain III"/>
    <property type="match status" value="1"/>
</dbReference>
<name>A0A3G3IHK0_9ARCH</name>
<keyword evidence="2" id="KW-0560">Oxidoreductase</keyword>
<dbReference type="Pfam" id="PF01558">
    <property type="entry name" value="POR"/>
    <property type="match status" value="1"/>
</dbReference>
<evidence type="ECO:0000313" key="5">
    <source>
        <dbReference type="EMBL" id="AYQ55333.1"/>
    </source>
</evidence>
<evidence type="ECO:0000256" key="3">
    <source>
        <dbReference type="ARBA" id="ARBA00049357"/>
    </source>
</evidence>